<dbReference type="SUPFAM" id="SSF111364">
    <property type="entry name" value="Tsx-like channel"/>
    <property type="match status" value="1"/>
</dbReference>
<organism evidence="2 3">
    <name type="scientific">Hyalangium minutum</name>
    <dbReference type="NCBI Taxonomy" id="394096"/>
    <lineage>
        <taxon>Bacteria</taxon>
        <taxon>Pseudomonadati</taxon>
        <taxon>Myxococcota</taxon>
        <taxon>Myxococcia</taxon>
        <taxon>Myxococcales</taxon>
        <taxon>Cystobacterineae</taxon>
        <taxon>Archangiaceae</taxon>
        <taxon>Hyalangium</taxon>
    </lineage>
</organism>
<dbReference type="EMBL" id="JMCB01000017">
    <property type="protein sequence ID" value="KFE63516.1"/>
    <property type="molecule type" value="Genomic_DNA"/>
</dbReference>
<feature type="signal peptide" evidence="1">
    <location>
        <begin position="1"/>
        <end position="23"/>
    </location>
</feature>
<proteinExistence type="predicted"/>
<protein>
    <recommendedName>
        <fullName evidence="4">Nucleoside-binding outer membrane protein</fullName>
    </recommendedName>
</protein>
<dbReference type="InterPro" id="IPR036777">
    <property type="entry name" value="Channel_Tsx-like_sf"/>
</dbReference>
<keyword evidence="1" id="KW-0732">Signal</keyword>
<dbReference type="Proteomes" id="UP000028725">
    <property type="component" value="Unassembled WGS sequence"/>
</dbReference>
<accession>A0A085W753</accession>
<evidence type="ECO:0008006" key="4">
    <source>
        <dbReference type="Google" id="ProtNLM"/>
    </source>
</evidence>
<name>A0A085W753_9BACT</name>
<sequence>MTRNLLFLATLVAVFLSPINAHAGVWFEVLHAPCWTGKEDNVKRPAGQEILYGRYRGAVDCFNDDFNGRAARTLLSIKAFQAWEYGTMFLYYDITGPWNGANSKTKGEEDRANERGGFFGGITTTVSPKKIGEKIAGREFNWGPIADLEIKYEMEHVSKFGMLNYYGLQWSLKQPFFDFVTVTTVIRDDSVFKGIDFQVGAAWQKSFSIASQDFIFGGFFQTGLFGEGEGVGNFAGQKGNRFFLSQPQLLWDFGKPIGFTPAKLYAGFEYQLAFNRYLITGKTENVLQGMIRWNI</sequence>
<dbReference type="Gene3D" id="2.40.230.20">
    <property type="entry name" value="Nucleoside-specific channel-forming protein, Tsx-like"/>
    <property type="match status" value="1"/>
</dbReference>
<dbReference type="AlphaFoldDB" id="A0A085W753"/>
<dbReference type="STRING" id="394096.DB31_2634"/>
<gene>
    <name evidence="2" type="ORF">DB31_2634</name>
</gene>
<dbReference type="GO" id="GO:0009279">
    <property type="term" value="C:cell outer membrane"/>
    <property type="evidence" value="ECO:0007669"/>
    <property type="project" value="InterPro"/>
</dbReference>
<reference evidence="2 3" key="1">
    <citation type="submission" date="2014-04" db="EMBL/GenBank/DDBJ databases">
        <title>Genome assembly of Hyalangium minutum DSM 14724.</title>
        <authorList>
            <person name="Sharma G."/>
            <person name="Subramanian S."/>
        </authorList>
    </citation>
    <scope>NUCLEOTIDE SEQUENCE [LARGE SCALE GENOMIC DNA]</scope>
    <source>
        <strain evidence="2 3">DSM 14724</strain>
    </source>
</reference>
<feature type="chain" id="PRO_5001799612" description="Nucleoside-binding outer membrane protein" evidence="1">
    <location>
        <begin position="24"/>
        <end position="295"/>
    </location>
</feature>
<evidence type="ECO:0000313" key="2">
    <source>
        <dbReference type="EMBL" id="KFE63516.1"/>
    </source>
</evidence>
<keyword evidence="3" id="KW-1185">Reference proteome</keyword>
<evidence type="ECO:0000313" key="3">
    <source>
        <dbReference type="Proteomes" id="UP000028725"/>
    </source>
</evidence>
<comment type="caution">
    <text evidence="2">The sequence shown here is derived from an EMBL/GenBank/DDBJ whole genome shotgun (WGS) entry which is preliminary data.</text>
</comment>
<dbReference type="OrthoDB" id="104801at2"/>
<dbReference type="RefSeq" id="WP_044195840.1">
    <property type="nucleotide sequence ID" value="NZ_JMCB01000017.1"/>
</dbReference>
<evidence type="ECO:0000256" key="1">
    <source>
        <dbReference type="SAM" id="SignalP"/>
    </source>
</evidence>